<keyword evidence="2" id="KW-1185">Reference proteome</keyword>
<dbReference type="EMBL" id="LXQA010547424">
    <property type="protein sequence ID" value="MCI58514.1"/>
    <property type="molecule type" value="Genomic_DNA"/>
</dbReference>
<reference evidence="1 2" key="1">
    <citation type="journal article" date="2018" name="Front. Plant Sci.">
        <title>Red Clover (Trifolium pratense) and Zigzag Clover (T. medium) - A Picture of Genomic Similarities and Differences.</title>
        <authorList>
            <person name="Dluhosova J."/>
            <person name="Istvanek J."/>
            <person name="Nedelnik J."/>
            <person name="Repkova J."/>
        </authorList>
    </citation>
    <scope>NUCLEOTIDE SEQUENCE [LARGE SCALE GENOMIC DNA]</scope>
    <source>
        <strain evidence="2">cv. 10/8</strain>
        <tissue evidence="1">Leaf</tissue>
    </source>
</reference>
<protein>
    <submittedName>
        <fullName evidence="1">Uncharacterized protein</fullName>
    </submittedName>
</protein>
<proteinExistence type="predicted"/>
<dbReference type="Proteomes" id="UP000265520">
    <property type="component" value="Unassembled WGS sequence"/>
</dbReference>
<name>A0A392TD63_9FABA</name>
<feature type="non-terminal residue" evidence="1">
    <location>
        <position position="1"/>
    </location>
</feature>
<dbReference type="AlphaFoldDB" id="A0A392TD63"/>
<accession>A0A392TD63</accession>
<comment type="caution">
    <text evidence="1">The sequence shown here is derived from an EMBL/GenBank/DDBJ whole genome shotgun (WGS) entry which is preliminary data.</text>
</comment>
<organism evidence="1 2">
    <name type="scientific">Trifolium medium</name>
    <dbReference type="NCBI Taxonomy" id="97028"/>
    <lineage>
        <taxon>Eukaryota</taxon>
        <taxon>Viridiplantae</taxon>
        <taxon>Streptophyta</taxon>
        <taxon>Embryophyta</taxon>
        <taxon>Tracheophyta</taxon>
        <taxon>Spermatophyta</taxon>
        <taxon>Magnoliopsida</taxon>
        <taxon>eudicotyledons</taxon>
        <taxon>Gunneridae</taxon>
        <taxon>Pentapetalae</taxon>
        <taxon>rosids</taxon>
        <taxon>fabids</taxon>
        <taxon>Fabales</taxon>
        <taxon>Fabaceae</taxon>
        <taxon>Papilionoideae</taxon>
        <taxon>50 kb inversion clade</taxon>
        <taxon>NPAAA clade</taxon>
        <taxon>Hologalegina</taxon>
        <taxon>IRL clade</taxon>
        <taxon>Trifolieae</taxon>
        <taxon>Trifolium</taxon>
    </lineage>
</organism>
<sequence length="46" mass="5444">FDLQFRDPDEITTRKQFFQLIPNIDGVVEIYNALSNCSKCYQRGFL</sequence>
<evidence type="ECO:0000313" key="2">
    <source>
        <dbReference type="Proteomes" id="UP000265520"/>
    </source>
</evidence>
<evidence type="ECO:0000313" key="1">
    <source>
        <dbReference type="EMBL" id="MCI58514.1"/>
    </source>
</evidence>